<feature type="binding site" evidence="10">
    <location>
        <begin position="14"/>
        <end position="16"/>
    </location>
    <ligand>
        <name>UDP-N-acetyl-alpha-D-glucosamine</name>
        <dbReference type="ChEBI" id="CHEBI:57705"/>
    </ligand>
</feature>
<dbReference type="CDD" id="cd03785">
    <property type="entry name" value="GT28_MurG"/>
    <property type="match status" value="1"/>
</dbReference>
<keyword evidence="9 10" id="KW-0961">Cell wall biogenesis/degradation</keyword>
<keyword evidence="2 10" id="KW-0132">Cell division</keyword>
<feature type="binding site" evidence="10">
    <location>
        <position position="297"/>
    </location>
    <ligand>
        <name>UDP-N-acetyl-alpha-D-glucosamine</name>
        <dbReference type="ChEBI" id="CHEBI:57705"/>
    </ligand>
</feature>
<dbReference type="PANTHER" id="PTHR21015">
    <property type="entry name" value="UDP-N-ACETYLGLUCOSAMINE--N-ACETYLMURAMYL-(PENTAPEPTIDE) PYROPHOSPHORYL-UNDECAPRENOL N-ACETYLGLUCOSAMINE TRANSFERASE 1"/>
    <property type="match status" value="1"/>
</dbReference>
<feature type="domain" description="Glycosyl transferase family 28 C-terminal" evidence="12">
    <location>
        <begin position="190"/>
        <end position="355"/>
    </location>
</feature>
<comment type="function">
    <text evidence="10">Cell wall formation. Catalyzes the transfer of a GlcNAc subunit on undecaprenyl-pyrophosphoryl-MurNAc-pentapeptide (lipid intermediate I) to form undecaprenyl-pyrophosphoryl-MurNAc-(pentapeptide)GlcNAc (lipid intermediate II).</text>
</comment>
<dbReference type="EC" id="2.4.1.227" evidence="10"/>
<keyword evidence="3 10" id="KW-0328">Glycosyltransferase</keyword>
<evidence type="ECO:0000256" key="8">
    <source>
        <dbReference type="ARBA" id="ARBA00023306"/>
    </source>
</evidence>
<proteinExistence type="inferred from homology"/>
<evidence type="ECO:0000256" key="3">
    <source>
        <dbReference type="ARBA" id="ARBA00022676"/>
    </source>
</evidence>
<evidence type="ECO:0000256" key="10">
    <source>
        <dbReference type="HAMAP-Rule" id="MF_00033"/>
    </source>
</evidence>
<dbReference type="InterPro" id="IPR006009">
    <property type="entry name" value="GlcNAc_MurG"/>
</dbReference>
<comment type="similarity">
    <text evidence="10">Belongs to the glycosyltransferase 28 family. MurG subfamily.</text>
</comment>
<dbReference type="KEGG" id="fiy:BN1229_v1_3973"/>
<evidence type="ECO:0000256" key="1">
    <source>
        <dbReference type="ARBA" id="ARBA00022475"/>
    </source>
</evidence>
<feature type="binding site" evidence="10">
    <location>
        <position position="125"/>
    </location>
    <ligand>
        <name>UDP-N-acetyl-alpha-D-glucosamine</name>
        <dbReference type="ChEBI" id="CHEBI:57705"/>
    </ligand>
</feature>
<dbReference type="HAMAP" id="MF_00033">
    <property type="entry name" value="MurG"/>
    <property type="match status" value="1"/>
</dbReference>
<dbReference type="Gene3D" id="3.40.50.2000">
    <property type="entry name" value="Glycogen Phosphorylase B"/>
    <property type="match status" value="2"/>
</dbReference>
<dbReference type="GO" id="GO:0008360">
    <property type="term" value="P:regulation of cell shape"/>
    <property type="evidence" value="ECO:0007669"/>
    <property type="project" value="UniProtKB-KW"/>
</dbReference>
<feature type="domain" description="Glycosyltransferase family 28 N-terminal" evidence="11">
    <location>
        <begin position="7"/>
        <end position="143"/>
    </location>
</feature>
<dbReference type="InterPro" id="IPR004276">
    <property type="entry name" value="GlycoTrans_28_N"/>
</dbReference>
<keyword evidence="8 10" id="KW-0131">Cell cycle</keyword>
<organism evidence="13 14">
    <name type="scientific">Candidatus Filomicrobium marinum</name>
    <dbReference type="NCBI Taxonomy" id="1608628"/>
    <lineage>
        <taxon>Bacteria</taxon>
        <taxon>Pseudomonadati</taxon>
        <taxon>Pseudomonadota</taxon>
        <taxon>Alphaproteobacteria</taxon>
        <taxon>Hyphomicrobiales</taxon>
        <taxon>Hyphomicrobiaceae</taxon>
        <taxon>Filomicrobium</taxon>
    </lineage>
</organism>
<dbReference type="SUPFAM" id="SSF53756">
    <property type="entry name" value="UDP-Glycosyltransferase/glycogen phosphorylase"/>
    <property type="match status" value="1"/>
</dbReference>
<dbReference type="GO" id="GO:0050511">
    <property type="term" value="F:undecaprenyldiphospho-muramoylpentapeptide beta-N-acetylglucosaminyltransferase activity"/>
    <property type="evidence" value="ECO:0007669"/>
    <property type="project" value="UniProtKB-UniRule"/>
</dbReference>
<keyword evidence="4 10" id="KW-0808">Transferase</keyword>
<feature type="binding site" evidence="10">
    <location>
        <position position="168"/>
    </location>
    <ligand>
        <name>UDP-N-acetyl-alpha-D-glucosamine</name>
        <dbReference type="ChEBI" id="CHEBI:57705"/>
    </ligand>
</feature>
<dbReference type="GO" id="GO:0005975">
    <property type="term" value="P:carbohydrate metabolic process"/>
    <property type="evidence" value="ECO:0007669"/>
    <property type="project" value="InterPro"/>
</dbReference>
<protein>
    <recommendedName>
        <fullName evidence="10">UDP-N-acetylglucosamine--N-acetylmuramyl-(pentapeptide) pyrophosphoryl-undecaprenol N-acetylglucosamine transferase</fullName>
        <ecNumber evidence="10">2.4.1.227</ecNumber>
    </recommendedName>
    <alternativeName>
        <fullName evidence="10">Undecaprenyl-PP-MurNAc-pentapeptide-UDPGlcNAc GlcNAc transferase</fullName>
    </alternativeName>
</protein>
<comment type="pathway">
    <text evidence="10">Cell wall biogenesis; peptidoglycan biosynthesis.</text>
</comment>
<comment type="subcellular location">
    <subcellularLocation>
        <location evidence="10">Cell membrane</location>
        <topology evidence="10">Peripheral membrane protein</topology>
        <orientation evidence="10">Cytoplasmic side</orientation>
    </subcellularLocation>
</comment>
<comment type="caution">
    <text evidence="10">Lacks conserved residue(s) required for the propagation of feature annotation.</text>
</comment>
<dbReference type="GO" id="GO:0071555">
    <property type="term" value="P:cell wall organization"/>
    <property type="evidence" value="ECO:0007669"/>
    <property type="project" value="UniProtKB-KW"/>
</dbReference>
<evidence type="ECO:0000256" key="2">
    <source>
        <dbReference type="ARBA" id="ARBA00022618"/>
    </source>
</evidence>
<dbReference type="KEGG" id="fil:BN1229_v1_3986"/>
<feature type="binding site" evidence="10">
    <location>
        <position position="196"/>
    </location>
    <ligand>
        <name>UDP-N-acetyl-alpha-D-glucosamine</name>
        <dbReference type="ChEBI" id="CHEBI:57705"/>
    </ligand>
</feature>
<dbReference type="Pfam" id="PF03033">
    <property type="entry name" value="Glyco_transf_28"/>
    <property type="match status" value="1"/>
</dbReference>
<dbReference type="NCBIfam" id="TIGR01133">
    <property type="entry name" value="murG"/>
    <property type="match status" value="1"/>
</dbReference>
<keyword evidence="6 10" id="KW-0573">Peptidoglycan synthesis</keyword>
<reference evidence="14" key="1">
    <citation type="submission" date="2015-02" db="EMBL/GenBank/DDBJ databases">
        <authorList>
            <person name="Chooi Y.-H."/>
        </authorList>
    </citation>
    <scope>NUCLEOTIDE SEQUENCE [LARGE SCALE GENOMIC DNA]</scope>
    <source>
        <strain evidence="14">strain Y</strain>
    </source>
</reference>
<dbReference type="AlphaFoldDB" id="A0A0D6JLL9"/>
<sequence>MAQELRVLLAAGGTGGHLFPAYALAQELGRRNIVVDLVTDMRGDRYGTDFPARSIHQISSATLVSKAPTEIARTGWMLSKGIGSALKLLGEISPDVVVGFGGYPAFPPLVAAKLRGVRTMVHEQNAVLGRANRLLARRVDIVATSFERVKYIDERNADKVRLTGNPVRDQVLQAAERPYWAPMAGDVIQVLIFGGSQGARYFSDVLPSALALLPQELRARLSVVQQAREEDVDRVRAAYQESGIAAEVASFFGALPDLMARSHLVIARAGASTVAEVTVIGRPSILVPLPHAVDNDQLYNATRLVEAGASWCFEQDKLTPEIWAREIGTLIASPTHLVQAANAAKELGRPDAVARLADVVEELAAHRENLAHGA</sequence>
<dbReference type="EMBL" id="LN829119">
    <property type="protein sequence ID" value="CPR22540.1"/>
    <property type="molecule type" value="Genomic_DNA"/>
</dbReference>
<accession>A0A0D6JLL9</accession>
<dbReference type="GO" id="GO:0051991">
    <property type="term" value="F:UDP-N-acetyl-D-glucosamine:N-acetylmuramoyl-L-alanyl-D-glutamyl-meso-2,6-diaminopimelyl-D-alanyl-D-alanine-diphosphoundecaprenol 4-beta-N-acetylglucosaminlytransferase activity"/>
    <property type="evidence" value="ECO:0007669"/>
    <property type="project" value="RHEA"/>
</dbReference>
<comment type="catalytic activity">
    <reaction evidence="10">
        <text>di-trans,octa-cis-undecaprenyl diphospho-N-acetyl-alpha-D-muramoyl-L-alanyl-D-glutamyl-meso-2,6-diaminopimeloyl-D-alanyl-D-alanine + UDP-N-acetyl-alpha-D-glucosamine = di-trans,octa-cis-undecaprenyl diphospho-[N-acetyl-alpha-D-glucosaminyl-(1-&gt;4)]-N-acetyl-alpha-D-muramoyl-L-alanyl-D-glutamyl-meso-2,6-diaminopimeloyl-D-alanyl-D-alanine + UDP + H(+)</text>
        <dbReference type="Rhea" id="RHEA:31227"/>
        <dbReference type="ChEBI" id="CHEBI:15378"/>
        <dbReference type="ChEBI" id="CHEBI:57705"/>
        <dbReference type="ChEBI" id="CHEBI:58223"/>
        <dbReference type="ChEBI" id="CHEBI:61387"/>
        <dbReference type="ChEBI" id="CHEBI:61388"/>
        <dbReference type="EC" id="2.4.1.227"/>
    </reaction>
</comment>
<dbReference type="GO" id="GO:0005886">
    <property type="term" value="C:plasma membrane"/>
    <property type="evidence" value="ECO:0007669"/>
    <property type="project" value="UniProtKB-SubCell"/>
</dbReference>
<evidence type="ECO:0000313" key="13">
    <source>
        <dbReference type="EMBL" id="CPR22540.1"/>
    </source>
</evidence>
<evidence type="ECO:0000256" key="5">
    <source>
        <dbReference type="ARBA" id="ARBA00022960"/>
    </source>
</evidence>
<keyword evidence="1 10" id="KW-1003">Cell membrane</keyword>
<keyword evidence="5 10" id="KW-0133">Cell shape</keyword>
<dbReference type="RefSeq" id="WP_046479553.1">
    <property type="nucleotide sequence ID" value="NZ_LN829118.1"/>
</dbReference>
<dbReference type="InterPro" id="IPR007235">
    <property type="entry name" value="Glyco_trans_28_C"/>
</dbReference>
<keyword evidence="14" id="KW-1185">Reference proteome</keyword>
<keyword evidence="7 10" id="KW-0472">Membrane</keyword>
<evidence type="ECO:0000256" key="6">
    <source>
        <dbReference type="ARBA" id="ARBA00022984"/>
    </source>
</evidence>
<name>A0A0D6JLL9_9HYPH</name>
<dbReference type="Pfam" id="PF04101">
    <property type="entry name" value="Glyco_tran_28_C"/>
    <property type="match status" value="1"/>
</dbReference>
<evidence type="ECO:0000259" key="12">
    <source>
        <dbReference type="Pfam" id="PF04101"/>
    </source>
</evidence>
<dbReference type="GO" id="GO:0009252">
    <property type="term" value="P:peptidoglycan biosynthetic process"/>
    <property type="evidence" value="ECO:0007669"/>
    <property type="project" value="UniProtKB-UniRule"/>
</dbReference>
<dbReference type="Proteomes" id="UP000033187">
    <property type="component" value="Chromosome 1"/>
</dbReference>
<evidence type="ECO:0000313" key="14">
    <source>
        <dbReference type="Proteomes" id="UP000033187"/>
    </source>
</evidence>
<gene>
    <name evidence="10 13" type="primary">murG</name>
    <name evidence="13" type="ORF">YBN1229_v1_3973</name>
</gene>
<evidence type="ECO:0000256" key="4">
    <source>
        <dbReference type="ARBA" id="ARBA00022679"/>
    </source>
</evidence>
<dbReference type="GO" id="GO:0051301">
    <property type="term" value="P:cell division"/>
    <property type="evidence" value="ECO:0007669"/>
    <property type="project" value="UniProtKB-KW"/>
</dbReference>
<dbReference type="OrthoDB" id="9808936at2"/>
<evidence type="ECO:0000256" key="7">
    <source>
        <dbReference type="ARBA" id="ARBA00023136"/>
    </source>
</evidence>
<dbReference type="UniPathway" id="UPA00219"/>
<evidence type="ECO:0000256" key="9">
    <source>
        <dbReference type="ARBA" id="ARBA00023316"/>
    </source>
</evidence>
<dbReference type="PANTHER" id="PTHR21015:SF22">
    <property type="entry name" value="GLYCOSYLTRANSFERASE"/>
    <property type="match status" value="1"/>
</dbReference>
<evidence type="ECO:0000259" key="11">
    <source>
        <dbReference type="Pfam" id="PF03033"/>
    </source>
</evidence>